<name>A0A2Z6IHB6_ACIFI</name>
<dbReference type="AlphaFoldDB" id="A0A2Z6IHB6"/>
<protein>
    <recommendedName>
        <fullName evidence="2">DUF4124 domain-containing protein</fullName>
    </recommendedName>
</protein>
<dbReference type="EMBL" id="AP018795">
    <property type="protein sequence ID" value="BBF65108.1"/>
    <property type="molecule type" value="Genomic_DNA"/>
</dbReference>
<gene>
    <name evidence="3" type="ORF">AFERRID_13260</name>
</gene>
<dbReference type="Pfam" id="PF13511">
    <property type="entry name" value="DUF4124"/>
    <property type="match status" value="1"/>
</dbReference>
<evidence type="ECO:0000259" key="2">
    <source>
        <dbReference type="Pfam" id="PF13511"/>
    </source>
</evidence>
<dbReference type="KEGG" id="afj:AFERRID_13260"/>
<accession>A0A2Z6IHB6</accession>
<reference evidence="3 4" key="1">
    <citation type="journal article" date="2018" name="Microbiol. Resour. Announc.">
        <title>Complete Genome Sequence of Acidithiobacillus ferridurans JCM 18981.</title>
        <authorList>
            <person name="Miyauchi T."/>
            <person name="Kouzuma A."/>
            <person name="Abe T."/>
            <person name="Watanabe K."/>
        </authorList>
    </citation>
    <scope>NUCLEOTIDE SEQUENCE [LARGE SCALE GENOMIC DNA]</scope>
    <source>
        <strain evidence="4">ATCC 33020 / DSM 29468 / JCM 18981 / 11Fe</strain>
    </source>
</reference>
<feature type="region of interest" description="Disordered" evidence="1">
    <location>
        <begin position="105"/>
        <end position="144"/>
    </location>
</feature>
<proteinExistence type="predicted"/>
<evidence type="ECO:0000256" key="1">
    <source>
        <dbReference type="SAM" id="MobiDB-lite"/>
    </source>
</evidence>
<dbReference type="Proteomes" id="UP000280188">
    <property type="component" value="Chromosome"/>
</dbReference>
<evidence type="ECO:0000313" key="3">
    <source>
        <dbReference type="EMBL" id="BBF65108.1"/>
    </source>
</evidence>
<feature type="domain" description="DUF4124" evidence="2">
    <location>
        <begin position="86"/>
        <end position="132"/>
    </location>
</feature>
<sequence length="234" mass="25839">MRERRFTPLLHTRDGNTRQEDVGGLVHPAALLAGYEHAIFKKGSFASGSAIMFYCVLRPISRSWLMALLVASAGLVLSDWMSSPIAQADPIYRWVSPSGVISYGDQPPPDARKLQELPPALPPVPAPSQKRQPAPSPKPSTEGNKALTAMERLNLLTAINNYQRSLQPQPESRRHVYIPAYIGPGPYHFERPRRRHRPPPFHLRPIRPPANLPPTVLLPPAAPASAYSSPVLLP</sequence>
<keyword evidence="4" id="KW-1185">Reference proteome</keyword>
<dbReference type="InterPro" id="IPR025392">
    <property type="entry name" value="DUF4124"/>
</dbReference>
<evidence type="ECO:0000313" key="4">
    <source>
        <dbReference type="Proteomes" id="UP000280188"/>
    </source>
</evidence>
<organism evidence="3 4">
    <name type="scientific">Acidithiobacillus ferridurans</name>
    <dbReference type="NCBI Taxonomy" id="1232575"/>
    <lineage>
        <taxon>Bacteria</taxon>
        <taxon>Pseudomonadati</taxon>
        <taxon>Pseudomonadota</taxon>
        <taxon>Acidithiobacillia</taxon>
        <taxon>Acidithiobacillales</taxon>
        <taxon>Acidithiobacillaceae</taxon>
        <taxon>Acidithiobacillus</taxon>
    </lineage>
</organism>